<dbReference type="EMBL" id="BAABAJ010000045">
    <property type="protein sequence ID" value="GAA3945576.1"/>
    <property type="molecule type" value="Genomic_DNA"/>
</dbReference>
<dbReference type="SUPFAM" id="SSF54427">
    <property type="entry name" value="NTF2-like"/>
    <property type="match status" value="1"/>
</dbReference>
<dbReference type="RefSeq" id="WP_345289640.1">
    <property type="nucleotide sequence ID" value="NZ_BAABAJ010000045.1"/>
</dbReference>
<dbReference type="Gene3D" id="3.10.450.50">
    <property type="match status" value="1"/>
</dbReference>
<organism evidence="2 3">
    <name type="scientific">Streptomyces gulbargensis</name>
    <dbReference type="NCBI Taxonomy" id="364901"/>
    <lineage>
        <taxon>Bacteria</taxon>
        <taxon>Bacillati</taxon>
        <taxon>Actinomycetota</taxon>
        <taxon>Actinomycetes</taxon>
        <taxon>Kitasatosporales</taxon>
        <taxon>Streptomycetaceae</taxon>
        <taxon>Streptomyces</taxon>
    </lineage>
</organism>
<dbReference type="InterPro" id="IPR037401">
    <property type="entry name" value="SnoaL-like"/>
</dbReference>
<comment type="caution">
    <text evidence="2">The sequence shown here is derived from an EMBL/GenBank/DDBJ whole genome shotgun (WGS) entry which is preliminary data.</text>
</comment>
<dbReference type="InterPro" id="IPR032710">
    <property type="entry name" value="NTF2-like_dom_sf"/>
</dbReference>
<accession>A0ABP7NFC5</accession>
<feature type="domain" description="SnoaL-like" evidence="1">
    <location>
        <begin position="28"/>
        <end position="126"/>
    </location>
</feature>
<dbReference type="Pfam" id="PF12680">
    <property type="entry name" value="SnoaL_2"/>
    <property type="match status" value="1"/>
</dbReference>
<sequence length="141" mass="15415">MSIPGITVDFDVDNPDLTGDSETQNEIFIQLFNSGDGELFDLLYRDDAISNFSGSPLTGKERTEFFKEFLAPKPFLVAEITHAYVAGDVALIGVKFSVDGTDADGKPTRIEGNCTDVLRRGEDGRWLMAIDRPVAGTLLPQ</sequence>
<proteinExistence type="predicted"/>
<name>A0ABP7NFC5_9ACTN</name>
<gene>
    <name evidence="2" type="ORF">GCM10022244_61140</name>
</gene>
<protein>
    <recommendedName>
        <fullName evidence="1">SnoaL-like domain-containing protein</fullName>
    </recommendedName>
</protein>
<evidence type="ECO:0000259" key="1">
    <source>
        <dbReference type="Pfam" id="PF12680"/>
    </source>
</evidence>
<dbReference type="Proteomes" id="UP001501000">
    <property type="component" value="Unassembled WGS sequence"/>
</dbReference>
<reference evidence="3" key="1">
    <citation type="journal article" date="2019" name="Int. J. Syst. Evol. Microbiol.">
        <title>The Global Catalogue of Microorganisms (GCM) 10K type strain sequencing project: providing services to taxonomists for standard genome sequencing and annotation.</title>
        <authorList>
            <consortium name="The Broad Institute Genomics Platform"/>
            <consortium name="The Broad Institute Genome Sequencing Center for Infectious Disease"/>
            <person name="Wu L."/>
            <person name="Ma J."/>
        </authorList>
    </citation>
    <scope>NUCLEOTIDE SEQUENCE [LARGE SCALE GENOMIC DNA]</scope>
    <source>
        <strain evidence="3">JCM 16956</strain>
    </source>
</reference>
<evidence type="ECO:0000313" key="3">
    <source>
        <dbReference type="Proteomes" id="UP001501000"/>
    </source>
</evidence>
<evidence type="ECO:0000313" key="2">
    <source>
        <dbReference type="EMBL" id="GAA3945576.1"/>
    </source>
</evidence>
<keyword evidence="3" id="KW-1185">Reference proteome</keyword>